<comment type="subcellular location">
    <subcellularLocation>
        <location evidence="1">Cell membrane</location>
    </subcellularLocation>
</comment>
<keyword evidence="14" id="KW-1133">Transmembrane helix</keyword>
<evidence type="ECO:0000256" key="9">
    <source>
        <dbReference type="ARBA" id="ARBA00022982"/>
    </source>
</evidence>
<dbReference type="GO" id="GO:0009055">
    <property type="term" value="F:electron transfer activity"/>
    <property type="evidence" value="ECO:0007669"/>
    <property type="project" value="InterPro"/>
</dbReference>
<keyword evidence="10 13" id="KW-0408">Iron</keyword>
<evidence type="ECO:0000256" key="4">
    <source>
        <dbReference type="ARBA" id="ARBA00022617"/>
    </source>
</evidence>
<dbReference type="RefSeq" id="WP_106161416.1">
    <property type="nucleotide sequence ID" value="NZ_PVTT01000002.1"/>
</dbReference>
<keyword evidence="6 13" id="KW-0479">Metal-binding</keyword>
<evidence type="ECO:0000256" key="8">
    <source>
        <dbReference type="ARBA" id="ARBA00022737"/>
    </source>
</evidence>
<sequence>MRRLALLVAFLAAAPAVAQQVAPDPELVEEGRYLAVAADCAGCHGTTFAGGDPVPSPIGAIYASNITPDPATGIGGWTLEDFAGVLREGDGPDGHIYPAMPYTSYTGLADREIAALWSFFMLDVEPVERTHPDTDLGFPFYRWLMPAWNLLFLDEGEATGAKPAASPLEERGRELVETLGHCGACHTPRGQLMQQLADRHLGGAMLGGWWAPNITTGPGGVGDWEDEELARFLATGHSPHGVAGGEMGTVVSRSLSHLPEGDIAAIVAYLRAVPPVASDRPAALAGGRPPPVAVEVPADDWAGALRHDTDFGAQLYQAACSSCHGIDGRGSPDGVHPSLLLVTGQDANAANLVQVIAHGIDRTVHGERILMPGFRDAMSDEQIASVANYVRTSFGGAASDLDAGRVSSILAGGLSTPWLISNAPWLAGLGLAAAGIVLLLLIVWLIRRPRRRA</sequence>
<dbReference type="GO" id="GO:0020037">
    <property type="term" value="F:heme binding"/>
    <property type="evidence" value="ECO:0007669"/>
    <property type="project" value="InterPro"/>
</dbReference>
<feature type="domain" description="Cytochrome c" evidence="16">
    <location>
        <begin position="307"/>
        <end position="394"/>
    </location>
</feature>
<keyword evidence="5" id="KW-0679">Respiratory chain</keyword>
<feature type="binding site" description="covalent" evidence="12">
    <location>
        <position position="182"/>
    </location>
    <ligand>
        <name>heme c</name>
        <dbReference type="ChEBI" id="CHEBI:61717"/>
        <label>2</label>
    </ligand>
</feature>
<organism evidence="17 18">
    <name type="scientific">Hasllibacter halocynthiae</name>
    <dbReference type="NCBI Taxonomy" id="595589"/>
    <lineage>
        <taxon>Bacteria</taxon>
        <taxon>Pseudomonadati</taxon>
        <taxon>Pseudomonadota</taxon>
        <taxon>Alphaproteobacteria</taxon>
        <taxon>Rhodobacterales</taxon>
        <taxon>Roseobacteraceae</taxon>
        <taxon>Hasllibacter</taxon>
    </lineage>
</organism>
<evidence type="ECO:0000256" key="12">
    <source>
        <dbReference type="PIRSR" id="PIRSR000018-50"/>
    </source>
</evidence>
<dbReference type="InterPro" id="IPR009056">
    <property type="entry name" value="Cyt_c-like_dom"/>
</dbReference>
<feature type="binding site" description="axial binding residue" evidence="13">
    <location>
        <position position="186"/>
    </location>
    <ligand>
        <name>heme c</name>
        <dbReference type="ChEBI" id="CHEBI:61717"/>
        <label>2</label>
    </ligand>
    <ligandPart>
        <name>Fe</name>
        <dbReference type="ChEBI" id="CHEBI:18248"/>
    </ligandPart>
</feature>
<keyword evidence="7 15" id="KW-0732">Signal</keyword>
<evidence type="ECO:0000313" key="18">
    <source>
        <dbReference type="Proteomes" id="UP000238801"/>
    </source>
</evidence>
<evidence type="ECO:0000313" key="17">
    <source>
        <dbReference type="EMBL" id="PRY93805.1"/>
    </source>
</evidence>
<keyword evidence="4 12" id="KW-0349">Heme</keyword>
<feature type="binding site" description="axial binding residue" evidence="13">
    <location>
        <position position="324"/>
    </location>
    <ligand>
        <name>heme c</name>
        <dbReference type="ChEBI" id="CHEBI:61717"/>
        <label>3</label>
    </ligand>
    <ligandPart>
        <name>Fe</name>
        <dbReference type="ChEBI" id="CHEBI:18248"/>
    </ligandPart>
</feature>
<evidence type="ECO:0000256" key="10">
    <source>
        <dbReference type="ARBA" id="ARBA00023004"/>
    </source>
</evidence>
<dbReference type="PROSITE" id="PS51007">
    <property type="entry name" value="CYTC"/>
    <property type="match status" value="3"/>
</dbReference>
<feature type="binding site" description="covalent" evidence="12">
    <location>
        <position position="185"/>
    </location>
    <ligand>
        <name>heme c</name>
        <dbReference type="ChEBI" id="CHEBI:61717"/>
        <label>2</label>
    </ligand>
</feature>
<dbReference type="Pfam" id="PF13442">
    <property type="entry name" value="Cytochrome_CBB3"/>
    <property type="match status" value="1"/>
</dbReference>
<feature type="domain" description="Cytochrome c" evidence="16">
    <location>
        <begin position="167"/>
        <end position="274"/>
    </location>
</feature>
<feature type="signal peptide" evidence="15">
    <location>
        <begin position="1"/>
        <end position="18"/>
    </location>
</feature>
<evidence type="ECO:0000256" key="15">
    <source>
        <dbReference type="SAM" id="SignalP"/>
    </source>
</evidence>
<evidence type="ECO:0000256" key="13">
    <source>
        <dbReference type="PIRSR" id="PIRSR000018-51"/>
    </source>
</evidence>
<proteinExistence type="predicted"/>
<dbReference type="Gene3D" id="1.10.760.10">
    <property type="entry name" value="Cytochrome c-like domain"/>
    <property type="match status" value="3"/>
</dbReference>
<keyword evidence="11 14" id="KW-0472">Membrane</keyword>
<dbReference type="OrthoDB" id="9811281at2"/>
<feature type="transmembrane region" description="Helical" evidence="14">
    <location>
        <begin position="425"/>
        <end position="446"/>
    </location>
</feature>
<dbReference type="GO" id="GO:0016614">
    <property type="term" value="F:oxidoreductase activity, acting on CH-OH group of donors"/>
    <property type="evidence" value="ECO:0007669"/>
    <property type="project" value="InterPro"/>
</dbReference>
<dbReference type="InterPro" id="IPR051459">
    <property type="entry name" value="Cytochrome_c-type_DH"/>
</dbReference>
<keyword evidence="14" id="KW-0812">Transmembrane</keyword>
<keyword evidence="2" id="KW-0813">Transport</keyword>
<evidence type="ECO:0000256" key="6">
    <source>
        <dbReference type="ARBA" id="ARBA00022723"/>
    </source>
</evidence>
<protein>
    <submittedName>
        <fullName evidence="17">Mono/diheme cytochrome c family protein</fullName>
    </submittedName>
</protein>
<comment type="cofactor">
    <cofactor evidence="12">
        <name>heme c</name>
        <dbReference type="ChEBI" id="CHEBI:61717"/>
    </cofactor>
    <text evidence="12">Binds 3 heme c groups covalently per subunit.</text>
</comment>
<evidence type="ECO:0000256" key="14">
    <source>
        <dbReference type="SAM" id="Phobius"/>
    </source>
</evidence>
<dbReference type="PANTHER" id="PTHR35008">
    <property type="entry name" value="BLL4482 PROTEIN-RELATED"/>
    <property type="match status" value="1"/>
</dbReference>
<evidence type="ECO:0000256" key="7">
    <source>
        <dbReference type="ARBA" id="ARBA00022729"/>
    </source>
</evidence>
<dbReference type="EMBL" id="PVTT01000002">
    <property type="protein sequence ID" value="PRY93805.1"/>
    <property type="molecule type" value="Genomic_DNA"/>
</dbReference>
<dbReference type="PIRSF" id="PIRSF000018">
    <property type="entry name" value="Mb_ADH_cyt_c"/>
    <property type="match status" value="1"/>
</dbReference>
<comment type="caution">
    <text evidence="17">The sequence shown here is derived from an EMBL/GenBank/DDBJ whole genome shotgun (WGS) entry which is preliminary data.</text>
</comment>
<dbReference type="GO" id="GO:0005506">
    <property type="term" value="F:iron ion binding"/>
    <property type="evidence" value="ECO:0007669"/>
    <property type="project" value="InterPro"/>
</dbReference>
<dbReference type="AlphaFoldDB" id="A0A2T0X4H3"/>
<dbReference type="GO" id="GO:0005886">
    <property type="term" value="C:plasma membrane"/>
    <property type="evidence" value="ECO:0007669"/>
    <property type="project" value="UniProtKB-SubCell"/>
</dbReference>
<dbReference type="PRINTS" id="PR00605">
    <property type="entry name" value="CYTCHROMECIC"/>
</dbReference>
<feature type="binding site" description="covalent" evidence="12">
    <location>
        <position position="43"/>
    </location>
    <ligand>
        <name>heme c</name>
        <dbReference type="ChEBI" id="CHEBI:61717"/>
        <label>1</label>
    </ligand>
</feature>
<evidence type="ECO:0000256" key="1">
    <source>
        <dbReference type="ARBA" id="ARBA00004236"/>
    </source>
</evidence>
<evidence type="ECO:0000256" key="5">
    <source>
        <dbReference type="ARBA" id="ARBA00022660"/>
    </source>
</evidence>
<dbReference type="InterPro" id="IPR036909">
    <property type="entry name" value="Cyt_c-like_dom_sf"/>
</dbReference>
<name>A0A2T0X4H3_9RHOB</name>
<dbReference type="SUPFAM" id="SSF46626">
    <property type="entry name" value="Cytochrome c"/>
    <property type="match status" value="3"/>
</dbReference>
<dbReference type="InterPro" id="IPR008168">
    <property type="entry name" value="Cyt_C_IC"/>
</dbReference>
<accession>A0A2T0X4H3</accession>
<keyword evidence="9" id="KW-0249">Electron transport</keyword>
<dbReference type="Pfam" id="PF00034">
    <property type="entry name" value="Cytochrom_C"/>
    <property type="match status" value="2"/>
</dbReference>
<reference evidence="17 18" key="1">
    <citation type="submission" date="2018-03" db="EMBL/GenBank/DDBJ databases">
        <title>Genomic Encyclopedia of Archaeal and Bacterial Type Strains, Phase II (KMG-II): from individual species to whole genera.</title>
        <authorList>
            <person name="Goeker M."/>
        </authorList>
    </citation>
    <scope>NUCLEOTIDE SEQUENCE [LARGE SCALE GENOMIC DNA]</scope>
    <source>
        <strain evidence="17 18">DSM 29318</strain>
    </source>
</reference>
<dbReference type="PANTHER" id="PTHR35008:SF8">
    <property type="entry name" value="ALCOHOL DEHYDROGENASE CYTOCHROME C SUBUNIT"/>
    <property type="match status" value="1"/>
</dbReference>
<evidence type="ECO:0000256" key="11">
    <source>
        <dbReference type="ARBA" id="ARBA00023136"/>
    </source>
</evidence>
<evidence type="ECO:0000259" key="16">
    <source>
        <dbReference type="PROSITE" id="PS51007"/>
    </source>
</evidence>
<feature type="binding site" description="covalent" evidence="12">
    <location>
        <position position="40"/>
    </location>
    <ligand>
        <name>heme c</name>
        <dbReference type="ChEBI" id="CHEBI:61717"/>
        <label>1</label>
    </ligand>
</feature>
<evidence type="ECO:0000256" key="2">
    <source>
        <dbReference type="ARBA" id="ARBA00022448"/>
    </source>
</evidence>
<feature type="chain" id="PRO_5015753151" evidence="15">
    <location>
        <begin position="19"/>
        <end position="453"/>
    </location>
</feature>
<dbReference type="InterPro" id="IPR014353">
    <property type="entry name" value="Membr-bd_ADH_cyt_c"/>
</dbReference>
<keyword evidence="8" id="KW-0677">Repeat</keyword>
<feature type="binding site" description="axial binding residue" evidence="13">
    <location>
        <position position="44"/>
    </location>
    <ligand>
        <name>heme c</name>
        <dbReference type="ChEBI" id="CHEBI:61717"/>
        <label>1</label>
    </ligand>
    <ligandPart>
        <name>Fe</name>
        <dbReference type="ChEBI" id="CHEBI:18248"/>
    </ligandPart>
</feature>
<dbReference type="Proteomes" id="UP000238801">
    <property type="component" value="Unassembled WGS sequence"/>
</dbReference>
<evidence type="ECO:0000256" key="3">
    <source>
        <dbReference type="ARBA" id="ARBA00022475"/>
    </source>
</evidence>
<feature type="binding site" description="covalent" evidence="12">
    <location>
        <position position="323"/>
    </location>
    <ligand>
        <name>heme c</name>
        <dbReference type="ChEBI" id="CHEBI:61717"/>
        <label>3</label>
    </ligand>
</feature>
<feature type="binding site" description="covalent" evidence="12">
    <location>
        <position position="320"/>
    </location>
    <ligand>
        <name>heme c</name>
        <dbReference type="ChEBI" id="CHEBI:61717"/>
        <label>3</label>
    </ligand>
</feature>
<keyword evidence="3" id="KW-1003">Cell membrane</keyword>
<feature type="domain" description="Cytochrome c" evidence="16">
    <location>
        <begin position="26"/>
        <end position="124"/>
    </location>
</feature>
<gene>
    <name evidence="17" type="ORF">BCF33_2690</name>
</gene>
<keyword evidence="18" id="KW-1185">Reference proteome</keyword>